<evidence type="ECO:0000313" key="3">
    <source>
        <dbReference type="Proteomes" id="UP000653454"/>
    </source>
</evidence>
<evidence type="ECO:0000256" key="1">
    <source>
        <dbReference type="SAM" id="MobiDB-lite"/>
    </source>
</evidence>
<organism evidence="2 3">
    <name type="scientific">Plutella xylostella</name>
    <name type="common">Diamondback moth</name>
    <name type="synonym">Plutella maculipennis</name>
    <dbReference type="NCBI Taxonomy" id="51655"/>
    <lineage>
        <taxon>Eukaryota</taxon>
        <taxon>Metazoa</taxon>
        <taxon>Ecdysozoa</taxon>
        <taxon>Arthropoda</taxon>
        <taxon>Hexapoda</taxon>
        <taxon>Insecta</taxon>
        <taxon>Pterygota</taxon>
        <taxon>Neoptera</taxon>
        <taxon>Endopterygota</taxon>
        <taxon>Lepidoptera</taxon>
        <taxon>Glossata</taxon>
        <taxon>Ditrysia</taxon>
        <taxon>Yponomeutoidea</taxon>
        <taxon>Plutellidae</taxon>
        <taxon>Plutella</taxon>
    </lineage>
</organism>
<feature type="compositionally biased region" description="Basic and acidic residues" evidence="1">
    <location>
        <begin position="37"/>
        <end position="51"/>
    </location>
</feature>
<gene>
    <name evidence="2" type="ORF">PLXY2_LOCUS572</name>
</gene>
<dbReference type="Proteomes" id="UP000653454">
    <property type="component" value="Unassembled WGS sequence"/>
</dbReference>
<evidence type="ECO:0000313" key="2">
    <source>
        <dbReference type="EMBL" id="CAG9088300.1"/>
    </source>
</evidence>
<comment type="caution">
    <text evidence="2">The sequence shown here is derived from an EMBL/GenBank/DDBJ whole genome shotgun (WGS) entry which is preliminary data.</text>
</comment>
<dbReference type="EMBL" id="CAJHNJ030000001">
    <property type="protein sequence ID" value="CAG9088300.1"/>
    <property type="molecule type" value="Genomic_DNA"/>
</dbReference>
<protein>
    <submittedName>
        <fullName evidence="2">(diamondback moth) hypothetical protein</fullName>
    </submittedName>
</protein>
<dbReference type="AlphaFoldDB" id="A0A8S4CYG2"/>
<proteinExistence type="predicted"/>
<reference evidence="2" key="1">
    <citation type="submission" date="2020-11" db="EMBL/GenBank/DDBJ databases">
        <authorList>
            <person name="Whiteford S."/>
        </authorList>
    </citation>
    <scope>NUCLEOTIDE SEQUENCE</scope>
</reference>
<sequence length="81" mass="8830">MMTALTRRASNPTSVVALDARRRRLLRLRQQPALGAAEERPPPFAHGRRDGVATPVPRHIRRDATMGGNTCEFAARGAGVD</sequence>
<name>A0A8S4CYG2_PLUXY</name>
<accession>A0A8S4CYG2</accession>
<keyword evidence="3" id="KW-1185">Reference proteome</keyword>
<feature type="region of interest" description="Disordered" evidence="1">
    <location>
        <begin position="30"/>
        <end position="64"/>
    </location>
</feature>